<dbReference type="InterPro" id="IPR051061">
    <property type="entry name" value="Zinc_finger_trans_reg"/>
</dbReference>
<dbReference type="GO" id="GO:0005634">
    <property type="term" value="C:nucleus"/>
    <property type="evidence" value="ECO:0007669"/>
    <property type="project" value="UniProtKB-ARBA"/>
</dbReference>
<feature type="domain" description="C2H2-type" evidence="7">
    <location>
        <begin position="147"/>
        <end position="176"/>
    </location>
</feature>
<organism evidence="8 9">
    <name type="scientific">Trichogramma kaykai</name>
    <dbReference type="NCBI Taxonomy" id="54128"/>
    <lineage>
        <taxon>Eukaryota</taxon>
        <taxon>Metazoa</taxon>
        <taxon>Ecdysozoa</taxon>
        <taxon>Arthropoda</taxon>
        <taxon>Hexapoda</taxon>
        <taxon>Insecta</taxon>
        <taxon>Pterygota</taxon>
        <taxon>Neoptera</taxon>
        <taxon>Endopterygota</taxon>
        <taxon>Hymenoptera</taxon>
        <taxon>Apocrita</taxon>
        <taxon>Proctotrupomorpha</taxon>
        <taxon>Chalcidoidea</taxon>
        <taxon>Trichogrammatidae</taxon>
        <taxon>Trichogramma</taxon>
    </lineage>
</organism>
<dbReference type="AlphaFoldDB" id="A0ABD2X1I9"/>
<keyword evidence="4" id="KW-0862">Zinc</keyword>
<evidence type="ECO:0000256" key="2">
    <source>
        <dbReference type="ARBA" id="ARBA00022737"/>
    </source>
</evidence>
<evidence type="ECO:0000259" key="7">
    <source>
        <dbReference type="PROSITE" id="PS50157"/>
    </source>
</evidence>
<evidence type="ECO:0000256" key="1">
    <source>
        <dbReference type="ARBA" id="ARBA00022723"/>
    </source>
</evidence>
<proteinExistence type="predicted"/>
<evidence type="ECO:0000256" key="5">
    <source>
        <dbReference type="PROSITE-ProRule" id="PRU00042"/>
    </source>
</evidence>
<dbReference type="PANTHER" id="PTHR46179">
    <property type="entry name" value="ZINC FINGER PROTEIN"/>
    <property type="match status" value="1"/>
</dbReference>
<evidence type="ECO:0000313" key="9">
    <source>
        <dbReference type="Proteomes" id="UP001627154"/>
    </source>
</evidence>
<name>A0ABD2X1I9_9HYME</name>
<dbReference type="SUPFAM" id="SSF57667">
    <property type="entry name" value="beta-beta-alpha zinc fingers"/>
    <property type="match status" value="4"/>
</dbReference>
<dbReference type="PANTHER" id="PTHR46179:SF25">
    <property type="entry name" value="METAL RESPONSE ELEMENT-BINDING TRANSCRIPTION FACTOR-1, ISOFORM C"/>
    <property type="match status" value="1"/>
</dbReference>
<dbReference type="PROSITE" id="PS50157">
    <property type="entry name" value="ZINC_FINGER_C2H2_2"/>
    <property type="match status" value="6"/>
</dbReference>
<feature type="region of interest" description="Disordered" evidence="6">
    <location>
        <begin position="317"/>
        <end position="340"/>
    </location>
</feature>
<feature type="domain" description="C2H2-type" evidence="7">
    <location>
        <begin position="177"/>
        <end position="206"/>
    </location>
</feature>
<keyword evidence="3 5" id="KW-0863">Zinc-finger</keyword>
<evidence type="ECO:0000256" key="4">
    <source>
        <dbReference type="ARBA" id="ARBA00022833"/>
    </source>
</evidence>
<feature type="domain" description="C2H2-type" evidence="7">
    <location>
        <begin position="236"/>
        <end position="265"/>
    </location>
</feature>
<keyword evidence="9" id="KW-1185">Reference proteome</keyword>
<dbReference type="FunFam" id="3.30.160.60:FF:000397">
    <property type="entry name" value="Metal regulatory transcription factor 1"/>
    <property type="match status" value="1"/>
</dbReference>
<reference evidence="8 9" key="1">
    <citation type="journal article" date="2024" name="bioRxiv">
        <title>A reference genome for Trichogramma kaykai: A tiny desert-dwelling parasitoid wasp with competing sex-ratio distorters.</title>
        <authorList>
            <person name="Culotta J."/>
            <person name="Lindsey A.R."/>
        </authorList>
    </citation>
    <scope>NUCLEOTIDE SEQUENCE [LARGE SCALE GENOMIC DNA]</scope>
    <source>
        <strain evidence="8 9">KSX58</strain>
    </source>
</reference>
<keyword evidence="2" id="KW-0677">Repeat</keyword>
<dbReference type="FunFam" id="3.30.160.60:FF:000125">
    <property type="entry name" value="Putative zinc finger protein 143"/>
    <property type="match status" value="1"/>
</dbReference>
<dbReference type="InterPro" id="IPR036236">
    <property type="entry name" value="Znf_C2H2_sf"/>
</dbReference>
<dbReference type="SMART" id="SM00355">
    <property type="entry name" value="ZnF_C2H2"/>
    <property type="match status" value="6"/>
</dbReference>
<feature type="domain" description="C2H2-type" evidence="7">
    <location>
        <begin position="266"/>
        <end position="295"/>
    </location>
</feature>
<sequence>MTTWNIKFGNGIKDEVDGTVELSYDDSTGFDHLPSFVEFYGHDYSADRRRNGAVATTTARLHRDDNNEDDDCDDATAASFAASLQGADDDDDNNMNTGYIHHTISQDQIYMRIHPGNNDNMPEDPSHAVITIETTDPNTNQKHISRYTCAYDGCTRTYSTVGNLRTHMKTHKGEYRFKCSDPSCGKAFLTSYSLKIHIRVHTKLRPFECNVSGCVKAFNTLYRLKAHQRLHSGNTFNCEEINCLKFFTTLSDLKKHVRTHTQERPYKCQENGCGKSFTASHHLKTHKRTHTGERPYLCMFNNCNRCFTTPHSLKNHMKTHEKLSQSDSNTEDKKTANLNQNINTSESTDISKKMDKMNIIGQQSNEAPVTLVFYSPMEPCEQNSNIHASENFTGIQTQSILSNEHDNSLMDFSRRQETTDPNNLFDNLNDKLMTNSNDSQTIIDDFSESDINEQLKLFNELQDQAIGSNLVDKIEENNVMLSSQSLLLDNSIKDTSSTLSETNLLSLQDLKKQSEEIKKIESYLENDTSFYNAMCNQIQNSLNSSNTNQFTVNDLDQYTFGNNDTFKETIEIPDISVPLNSNLINSNESHALELAIATEEERQLPWIDANAVANQLPDKILTPTELPIIQTHSTWSETNALPTAVHSLVNLLGPEPYPLKMTDLQQKTSIKTANMIELEQVTNINPQIVMDSPRLLNKMNQINNIMNTKNVTNINPQIMMDSSKYMNKISSTYNMNKVESPRNMLQEITADAGICKCSNCKCDSEDNNCTNCSHPEKPNQDKQESKTCFPSQVNLADLVSTFKQKCCCDNKKSCSSCCVVICIKNLQEFQQVLNTCCKSANNSGCCANNSEIRI</sequence>
<dbReference type="PROSITE" id="PS00028">
    <property type="entry name" value="ZINC_FINGER_C2H2_1"/>
    <property type="match status" value="6"/>
</dbReference>
<comment type="caution">
    <text evidence="8">The sequence shown here is derived from an EMBL/GenBank/DDBJ whole genome shotgun (WGS) entry which is preliminary data.</text>
</comment>
<protein>
    <recommendedName>
        <fullName evidence="7">C2H2-type domain-containing protein</fullName>
    </recommendedName>
</protein>
<gene>
    <name evidence="8" type="ORF">TKK_007811</name>
</gene>
<dbReference type="FunFam" id="3.30.160.60:FF:000072">
    <property type="entry name" value="zinc finger protein 143 isoform X1"/>
    <property type="match status" value="2"/>
</dbReference>
<keyword evidence="1" id="KW-0479">Metal-binding</keyword>
<dbReference type="FunFam" id="3.30.160.60:FF:000349">
    <property type="entry name" value="metal regulatory transcription factor 1"/>
    <property type="match status" value="1"/>
</dbReference>
<dbReference type="Gene3D" id="3.30.160.60">
    <property type="entry name" value="Classic Zinc Finger"/>
    <property type="match status" value="6"/>
</dbReference>
<dbReference type="GO" id="GO:0008270">
    <property type="term" value="F:zinc ion binding"/>
    <property type="evidence" value="ECO:0007669"/>
    <property type="project" value="UniProtKB-KW"/>
</dbReference>
<evidence type="ECO:0000256" key="3">
    <source>
        <dbReference type="ARBA" id="ARBA00022771"/>
    </source>
</evidence>
<dbReference type="Pfam" id="PF00096">
    <property type="entry name" value="zf-C2H2"/>
    <property type="match status" value="6"/>
</dbReference>
<evidence type="ECO:0000313" key="8">
    <source>
        <dbReference type="EMBL" id="KAL3398682.1"/>
    </source>
</evidence>
<feature type="domain" description="C2H2-type" evidence="7">
    <location>
        <begin position="207"/>
        <end position="236"/>
    </location>
</feature>
<evidence type="ECO:0000256" key="6">
    <source>
        <dbReference type="SAM" id="MobiDB-lite"/>
    </source>
</evidence>
<feature type="compositionally biased region" description="Basic and acidic residues" evidence="6">
    <location>
        <begin position="318"/>
        <end position="335"/>
    </location>
</feature>
<dbReference type="InterPro" id="IPR013087">
    <property type="entry name" value="Znf_C2H2_type"/>
</dbReference>
<feature type="domain" description="C2H2-type" evidence="7">
    <location>
        <begin position="296"/>
        <end position="325"/>
    </location>
</feature>
<accession>A0ABD2X1I9</accession>
<dbReference type="EMBL" id="JBJJXI010000059">
    <property type="protein sequence ID" value="KAL3398682.1"/>
    <property type="molecule type" value="Genomic_DNA"/>
</dbReference>
<dbReference type="Proteomes" id="UP001627154">
    <property type="component" value="Unassembled WGS sequence"/>
</dbReference>